<keyword evidence="1" id="KW-0812">Transmembrane</keyword>
<keyword evidence="1" id="KW-0472">Membrane</keyword>
<dbReference type="PANTHER" id="PTHR37804:SF1">
    <property type="entry name" value="CDAA REGULATORY PROTEIN CDAR"/>
    <property type="match status" value="1"/>
</dbReference>
<dbReference type="AlphaFoldDB" id="A0A7Y0HLQ6"/>
<reference evidence="2 3" key="1">
    <citation type="submission" date="2020-06" db="EMBL/GenBank/DDBJ databases">
        <title>Complete Genome Sequence of Clostridium muelleri sp. nov. P21T, an Acid-Alcohol Producing Acetogen Isolated from Old Hay.</title>
        <authorList>
            <person name="Duncan K.E."/>
            <person name="Tanner R.S."/>
        </authorList>
    </citation>
    <scope>NUCLEOTIDE SEQUENCE [LARGE SCALE GENOMIC DNA]</scope>
    <source>
        <strain evidence="2 3">P21</strain>
    </source>
</reference>
<dbReference type="Gene3D" id="2.170.120.30">
    <property type="match status" value="2"/>
</dbReference>
<proteinExistence type="predicted"/>
<evidence type="ECO:0000313" key="2">
    <source>
        <dbReference type="EMBL" id="NMM62189.1"/>
    </source>
</evidence>
<dbReference type="Pfam" id="PF07949">
    <property type="entry name" value="YbbR"/>
    <property type="match status" value="2"/>
</dbReference>
<comment type="caution">
    <text evidence="2">The sequence shown here is derived from an EMBL/GenBank/DDBJ whole genome shotgun (WGS) entry which is preliminary data.</text>
</comment>
<evidence type="ECO:0000256" key="1">
    <source>
        <dbReference type="SAM" id="Phobius"/>
    </source>
</evidence>
<dbReference type="PANTHER" id="PTHR37804">
    <property type="entry name" value="CDAA REGULATORY PROTEIN CDAR"/>
    <property type="match status" value="1"/>
</dbReference>
<dbReference type="InterPro" id="IPR053154">
    <property type="entry name" value="c-di-AMP_regulator"/>
</dbReference>
<keyword evidence="3" id="KW-1185">Reference proteome</keyword>
<feature type="transmembrane region" description="Helical" evidence="1">
    <location>
        <begin position="10"/>
        <end position="28"/>
    </location>
</feature>
<keyword evidence="1" id="KW-1133">Transmembrane helix</keyword>
<dbReference type="EMBL" id="JABBNI010000011">
    <property type="protein sequence ID" value="NMM62189.1"/>
    <property type="molecule type" value="Genomic_DNA"/>
</dbReference>
<name>A0A7Y0HLQ6_9CLOT</name>
<evidence type="ECO:0008006" key="4">
    <source>
        <dbReference type="Google" id="ProtNLM"/>
    </source>
</evidence>
<dbReference type="Proteomes" id="UP000537131">
    <property type="component" value="Unassembled WGS sequence"/>
</dbReference>
<evidence type="ECO:0000313" key="3">
    <source>
        <dbReference type="Proteomes" id="UP000537131"/>
    </source>
</evidence>
<dbReference type="InterPro" id="IPR012505">
    <property type="entry name" value="YbbR"/>
</dbReference>
<protein>
    <recommendedName>
        <fullName evidence="4">YbbR-like protein</fullName>
    </recommendedName>
</protein>
<accession>A0A7Y0HLQ6</accession>
<dbReference type="Gene3D" id="2.170.120.40">
    <property type="entry name" value="YbbR-like domain"/>
    <property type="match status" value="2"/>
</dbReference>
<organism evidence="2 3">
    <name type="scientific">Clostridium muellerianum</name>
    <dbReference type="NCBI Taxonomy" id="2716538"/>
    <lineage>
        <taxon>Bacteria</taxon>
        <taxon>Bacillati</taxon>
        <taxon>Bacillota</taxon>
        <taxon>Clostridia</taxon>
        <taxon>Eubacteriales</taxon>
        <taxon>Clostridiaceae</taxon>
        <taxon>Clostridium</taxon>
    </lineage>
</organism>
<dbReference type="RefSeq" id="WP_169296797.1">
    <property type="nucleotide sequence ID" value="NZ_JABBNI010000011.1"/>
</dbReference>
<gene>
    <name evidence="2" type="ORF">HBE96_05720</name>
</gene>
<sequence length="410" mass="44933">MDEKVKKHQVIIKICCVIASLVLWLYIYNVENPMREVQVTVPVQVINKDVVAKSNLVPIEEDNLTVTLTIKGSTSNVYSVKPGSFKLVSDLSAYAVKKGENRIPVEVKNRPSNVRITNGDNLWVKVTLDDLKQRNVPVKVIFDGNAKSGFYAFKPTIKEKEITGPKEAVEAVKYLAARYNIKDASKDIDANIQLQPVDSSGTLVKDVIVNPSSLKVTIPIKKVKTVSVNVKTQIQQNNNANVESLVPVEDKIDIAGEEDLIADINALNTEYVDLNKVYGKDTIEVKLIVPKGVILVNSSDTVKLKVNLNKGKNVQKELSLNIQTINDNGKYSNSLSGDKVTLVVSGEEKIINNLKTEDVKCSADLSSIVEGENSVPLNISLPDGVTKVSQSMSQVKVSAKKKVLEGKNVN</sequence>